<feature type="transmembrane region" description="Helical" evidence="6">
    <location>
        <begin position="213"/>
        <end position="232"/>
    </location>
</feature>
<keyword evidence="3 6" id="KW-0812">Transmembrane</keyword>
<evidence type="ECO:0000313" key="7">
    <source>
        <dbReference type="EMBL" id="PYI39243.1"/>
    </source>
</evidence>
<dbReference type="PANTHER" id="PTHR33802:SF1">
    <property type="entry name" value="XK-RELATED PROTEIN"/>
    <property type="match status" value="1"/>
</dbReference>
<dbReference type="Proteomes" id="UP000247980">
    <property type="component" value="Unassembled WGS sequence"/>
</dbReference>
<dbReference type="InterPro" id="IPR038330">
    <property type="entry name" value="TspO/MBR-related_sf"/>
</dbReference>
<dbReference type="Gene3D" id="1.20.1260.100">
    <property type="entry name" value="TspO/MBR protein"/>
    <property type="match status" value="1"/>
</dbReference>
<keyword evidence="8" id="KW-1185">Reference proteome</keyword>
<feature type="transmembrane region" description="Helical" evidence="6">
    <location>
        <begin position="117"/>
        <end position="138"/>
    </location>
</feature>
<dbReference type="InterPro" id="IPR004307">
    <property type="entry name" value="TspO_MBR"/>
</dbReference>
<evidence type="ECO:0000256" key="5">
    <source>
        <dbReference type="ARBA" id="ARBA00023136"/>
    </source>
</evidence>
<feature type="transmembrane region" description="Helical" evidence="6">
    <location>
        <begin position="62"/>
        <end position="82"/>
    </location>
</feature>
<dbReference type="PANTHER" id="PTHR33802">
    <property type="entry name" value="SI:CH211-161H7.5-RELATED"/>
    <property type="match status" value="1"/>
</dbReference>
<organism evidence="7 8">
    <name type="scientific">Arthrobacter psychrolactophilus</name>
    <dbReference type="NCBI Taxonomy" id="92442"/>
    <lineage>
        <taxon>Bacteria</taxon>
        <taxon>Bacillati</taxon>
        <taxon>Actinomycetota</taxon>
        <taxon>Actinomycetes</taxon>
        <taxon>Micrococcales</taxon>
        <taxon>Micrococcaceae</taxon>
        <taxon>Arthrobacter</taxon>
    </lineage>
</organism>
<keyword evidence="4 6" id="KW-1133">Transmembrane helix</keyword>
<evidence type="ECO:0000256" key="3">
    <source>
        <dbReference type="ARBA" id="ARBA00022692"/>
    </source>
</evidence>
<dbReference type="Pfam" id="PF03073">
    <property type="entry name" value="TspO_MBR"/>
    <property type="match status" value="1"/>
</dbReference>
<protein>
    <recommendedName>
        <fullName evidence="9">Tryptophan-rich sensory protein</fullName>
    </recommendedName>
</protein>
<dbReference type="OrthoDB" id="5189031at2"/>
<evidence type="ECO:0000256" key="6">
    <source>
        <dbReference type="SAM" id="Phobius"/>
    </source>
</evidence>
<comment type="subcellular location">
    <subcellularLocation>
        <location evidence="1">Membrane</location>
        <topology evidence="1">Multi-pass membrane protein</topology>
    </subcellularLocation>
</comment>
<feature type="transmembrane region" description="Helical" evidence="6">
    <location>
        <begin position="189"/>
        <end position="208"/>
    </location>
</feature>
<reference evidence="7 8" key="1">
    <citation type="submission" date="2018-05" db="EMBL/GenBank/DDBJ databases">
        <title>Genetic diversity of glacier-inhabiting Cryobacterium bacteria in China and description of Cryobacterium mengkeensis sp. nov. and Arthrobacter glacialis sp. nov.</title>
        <authorList>
            <person name="Liu Q."/>
            <person name="Xin Y.-H."/>
        </authorList>
    </citation>
    <scope>NUCLEOTIDE SEQUENCE [LARGE SCALE GENOMIC DNA]</scope>
    <source>
        <strain evidence="7 8">B7</strain>
    </source>
</reference>
<dbReference type="RefSeq" id="WP_110484148.1">
    <property type="nucleotide sequence ID" value="NZ_QJVC01000003.1"/>
</dbReference>
<comment type="similarity">
    <text evidence="2">Belongs to the TspO/BZRP family.</text>
</comment>
<comment type="caution">
    <text evidence="7">The sequence shown here is derived from an EMBL/GenBank/DDBJ whole genome shotgun (WGS) entry which is preliminary data.</text>
</comment>
<evidence type="ECO:0000256" key="2">
    <source>
        <dbReference type="ARBA" id="ARBA00007524"/>
    </source>
</evidence>
<feature type="transmembrane region" description="Helical" evidence="6">
    <location>
        <begin position="238"/>
        <end position="258"/>
    </location>
</feature>
<dbReference type="EMBL" id="QJVC01000003">
    <property type="protein sequence ID" value="PYI39243.1"/>
    <property type="molecule type" value="Genomic_DNA"/>
</dbReference>
<sequence>MKPSNRTNDTSLRRPVIVAASAAVAVIGSFIGSGAAGGTEIQKASGGALAADATLLAPYGSAFSIWSVIYLGLIAYAVWQFLPQQRRQLRHQRLGYHVAASLLLNAAWILSIQFDQLWLSVPIIVVLLLVLFWIFALLRKNRSTSAVDAVVTDGSLGLYLGWVCVATGANIAAWTVSMGWSGFGISGTLWALGALVVIVIIGLLLAVFGKGRLAPAASIAWGLSWLAVARISGELESGAVAVAALIGAALVVLVTITLRLRAMR</sequence>
<accession>A0A2V5IY22</accession>
<dbReference type="GO" id="GO:0016020">
    <property type="term" value="C:membrane"/>
    <property type="evidence" value="ECO:0007669"/>
    <property type="project" value="UniProtKB-SubCell"/>
</dbReference>
<evidence type="ECO:0000256" key="1">
    <source>
        <dbReference type="ARBA" id="ARBA00004141"/>
    </source>
</evidence>
<proteinExistence type="inferred from homology"/>
<feature type="transmembrane region" description="Helical" evidence="6">
    <location>
        <begin position="159"/>
        <end position="183"/>
    </location>
</feature>
<name>A0A2V5IY22_9MICC</name>
<feature type="transmembrane region" description="Helical" evidence="6">
    <location>
        <begin position="94"/>
        <end position="111"/>
    </location>
</feature>
<evidence type="ECO:0008006" key="9">
    <source>
        <dbReference type="Google" id="ProtNLM"/>
    </source>
</evidence>
<gene>
    <name evidence="7" type="ORF">CVS30_04530</name>
</gene>
<evidence type="ECO:0000256" key="4">
    <source>
        <dbReference type="ARBA" id="ARBA00022989"/>
    </source>
</evidence>
<evidence type="ECO:0000313" key="8">
    <source>
        <dbReference type="Proteomes" id="UP000247980"/>
    </source>
</evidence>
<keyword evidence="5 6" id="KW-0472">Membrane</keyword>
<dbReference type="AlphaFoldDB" id="A0A2V5IY22"/>